<evidence type="ECO:0000313" key="1">
    <source>
        <dbReference type="EMBL" id="QDU43917.1"/>
    </source>
</evidence>
<dbReference type="Gene3D" id="3.40.1400.10">
    <property type="entry name" value="Sugar-phosphate isomerase, RpiB/LacA/LacB"/>
    <property type="match status" value="1"/>
</dbReference>
<name>A0A517ZN68_9PLAN</name>
<dbReference type="Proteomes" id="UP000319383">
    <property type="component" value="Chromosome"/>
</dbReference>
<evidence type="ECO:0000313" key="2">
    <source>
        <dbReference type="Proteomes" id="UP000319383"/>
    </source>
</evidence>
<protein>
    <submittedName>
        <fullName evidence="1">Uncharacterized protein</fullName>
    </submittedName>
</protein>
<gene>
    <name evidence="1" type="ORF">Mal52_23950</name>
</gene>
<dbReference type="InterPro" id="IPR036569">
    <property type="entry name" value="RpiB_LacA_LacB_sf"/>
</dbReference>
<proteinExistence type="predicted"/>
<dbReference type="AlphaFoldDB" id="A0A517ZN68"/>
<accession>A0A517ZN68</accession>
<reference evidence="1 2" key="1">
    <citation type="submission" date="2019-02" db="EMBL/GenBank/DDBJ databases">
        <title>Deep-cultivation of Planctomycetes and their phenomic and genomic characterization uncovers novel biology.</title>
        <authorList>
            <person name="Wiegand S."/>
            <person name="Jogler M."/>
            <person name="Boedeker C."/>
            <person name="Pinto D."/>
            <person name="Vollmers J."/>
            <person name="Rivas-Marin E."/>
            <person name="Kohn T."/>
            <person name="Peeters S.H."/>
            <person name="Heuer A."/>
            <person name="Rast P."/>
            <person name="Oberbeckmann S."/>
            <person name="Bunk B."/>
            <person name="Jeske O."/>
            <person name="Meyerdierks A."/>
            <person name="Storesund J.E."/>
            <person name="Kallscheuer N."/>
            <person name="Luecker S."/>
            <person name="Lage O.M."/>
            <person name="Pohl T."/>
            <person name="Merkel B.J."/>
            <person name="Hornburger P."/>
            <person name="Mueller R.-W."/>
            <person name="Bruemmer F."/>
            <person name="Labrenz M."/>
            <person name="Spormann A.M."/>
            <person name="Op den Camp H."/>
            <person name="Overmann J."/>
            <person name="Amann R."/>
            <person name="Jetten M.S.M."/>
            <person name="Mascher T."/>
            <person name="Medema M.H."/>
            <person name="Devos D.P."/>
            <person name="Kaster A.-K."/>
            <person name="Ovreas L."/>
            <person name="Rohde M."/>
            <person name="Galperin M.Y."/>
            <person name="Jogler C."/>
        </authorList>
    </citation>
    <scope>NUCLEOTIDE SEQUENCE [LARGE SCALE GENOMIC DNA]</scope>
    <source>
        <strain evidence="1 2">Mal52</strain>
    </source>
</reference>
<dbReference type="GO" id="GO:0005975">
    <property type="term" value="P:carbohydrate metabolic process"/>
    <property type="evidence" value="ECO:0007669"/>
    <property type="project" value="InterPro"/>
</dbReference>
<dbReference type="KEGG" id="sdyn:Mal52_23950"/>
<dbReference type="EMBL" id="CP036276">
    <property type="protein sequence ID" value="QDU43917.1"/>
    <property type="molecule type" value="Genomic_DNA"/>
</dbReference>
<organism evidence="1 2">
    <name type="scientific">Symmachiella dynata</name>
    <dbReference type="NCBI Taxonomy" id="2527995"/>
    <lineage>
        <taxon>Bacteria</taxon>
        <taxon>Pseudomonadati</taxon>
        <taxon>Planctomycetota</taxon>
        <taxon>Planctomycetia</taxon>
        <taxon>Planctomycetales</taxon>
        <taxon>Planctomycetaceae</taxon>
        <taxon>Symmachiella</taxon>
    </lineage>
</organism>
<sequence>MPSPLGGDWTSGLMHTDQQTLEQIVAAVVKKHLAAPIEMRPAETAARVTYLSESIITADLLKEQINGDRRFQISEKAILTPSARDLIREQGLTWTRVTTASTVTSATFLAAVVTAGPQVMRAMEQLGSDWKLDLLESPASAARLAVSAVSRGEYAGVAIVSGQPRLAACLANRSPKIRATVVNHSEDVATAMNEMGANVIALDPANIGMFAMKTLLQRFSKQNPQPPANWETTSRLW</sequence>
<dbReference type="GO" id="GO:0016853">
    <property type="term" value="F:isomerase activity"/>
    <property type="evidence" value="ECO:0007669"/>
    <property type="project" value="InterPro"/>
</dbReference>
<dbReference type="RefSeq" id="WP_145376193.1">
    <property type="nucleotide sequence ID" value="NZ_CP036276.1"/>
</dbReference>
<keyword evidence="2" id="KW-1185">Reference proteome</keyword>